<dbReference type="EMBL" id="SLUN01000058">
    <property type="protein sequence ID" value="TCL54964.1"/>
    <property type="molecule type" value="Genomic_DNA"/>
</dbReference>
<feature type="transmembrane region" description="Helical" evidence="1">
    <location>
        <begin position="12"/>
        <end position="31"/>
    </location>
</feature>
<evidence type="ECO:0000313" key="2">
    <source>
        <dbReference type="EMBL" id="TCL54964.1"/>
    </source>
</evidence>
<sequence length="165" mass="19807">MRLEVRTLLKPIQLYILFAFIMLSFMLVFVPKREIKKLFWFGLLWGSTLDFIVETLFSVLHLIKYLNIEPFNLGVLPLWTVLSWTPTNIVFIYFLPEQKKRYIFWLYILMYSGLTAAVGTILVQLRLLVFIHWSVVHWFILAVIFYYLMAKHYQLLEPKEMGSFE</sequence>
<proteinExistence type="predicted"/>
<protein>
    <submittedName>
        <fullName evidence="2">Uncharacterized protein</fullName>
    </submittedName>
</protein>
<accession>A0A4R1QVH5</accession>
<organism evidence="2 3">
    <name type="scientific">Hydrogenispora ethanolica</name>
    <dbReference type="NCBI Taxonomy" id="1082276"/>
    <lineage>
        <taxon>Bacteria</taxon>
        <taxon>Bacillati</taxon>
        <taxon>Bacillota</taxon>
        <taxon>Hydrogenispora</taxon>
    </lineage>
</organism>
<feature type="transmembrane region" description="Helical" evidence="1">
    <location>
        <begin position="129"/>
        <end position="149"/>
    </location>
</feature>
<keyword evidence="3" id="KW-1185">Reference proteome</keyword>
<dbReference type="Proteomes" id="UP000295008">
    <property type="component" value="Unassembled WGS sequence"/>
</dbReference>
<dbReference type="AlphaFoldDB" id="A0A4R1QVH5"/>
<name>A0A4R1QVH5_HYDET</name>
<evidence type="ECO:0000313" key="3">
    <source>
        <dbReference type="Proteomes" id="UP000295008"/>
    </source>
</evidence>
<evidence type="ECO:0000256" key="1">
    <source>
        <dbReference type="SAM" id="Phobius"/>
    </source>
</evidence>
<reference evidence="2 3" key="1">
    <citation type="submission" date="2019-03" db="EMBL/GenBank/DDBJ databases">
        <title>Genomic Encyclopedia of Type Strains, Phase IV (KMG-IV): sequencing the most valuable type-strain genomes for metagenomic binning, comparative biology and taxonomic classification.</title>
        <authorList>
            <person name="Goeker M."/>
        </authorList>
    </citation>
    <scope>NUCLEOTIDE SEQUENCE [LARGE SCALE GENOMIC DNA]</scope>
    <source>
        <strain evidence="2 3">LX-B</strain>
    </source>
</reference>
<comment type="caution">
    <text evidence="2">The sequence shown here is derived from an EMBL/GenBank/DDBJ whole genome shotgun (WGS) entry which is preliminary data.</text>
</comment>
<keyword evidence="1" id="KW-0812">Transmembrane</keyword>
<feature type="transmembrane region" description="Helical" evidence="1">
    <location>
        <begin position="38"/>
        <end position="63"/>
    </location>
</feature>
<keyword evidence="1" id="KW-1133">Transmembrane helix</keyword>
<feature type="transmembrane region" description="Helical" evidence="1">
    <location>
        <begin position="102"/>
        <end position="123"/>
    </location>
</feature>
<keyword evidence="1" id="KW-0472">Membrane</keyword>
<gene>
    <name evidence="2" type="ORF">EDC14_105817</name>
</gene>
<feature type="transmembrane region" description="Helical" evidence="1">
    <location>
        <begin position="75"/>
        <end position="95"/>
    </location>
</feature>